<feature type="transmembrane region" description="Helical" evidence="1">
    <location>
        <begin position="9"/>
        <end position="33"/>
    </location>
</feature>
<evidence type="ECO:0000313" key="2">
    <source>
        <dbReference type="EMBL" id="KGP92394.1"/>
    </source>
</evidence>
<dbReference type="RefSeq" id="WP_036781537.1">
    <property type="nucleotide sequence ID" value="NZ_AVBG01000003.1"/>
</dbReference>
<name>A0A0A2UWW7_9BACI</name>
<reference evidence="2 3" key="1">
    <citation type="submission" date="2013-08" db="EMBL/GenBank/DDBJ databases">
        <title>Genome of Pontibacillus chungwhensis.</title>
        <authorList>
            <person name="Wang Q."/>
            <person name="Wang G."/>
        </authorList>
    </citation>
    <scope>NUCLEOTIDE SEQUENCE [LARGE SCALE GENOMIC DNA]</scope>
    <source>
        <strain evidence="2 3">BH030062</strain>
    </source>
</reference>
<keyword evidence="1" id="KW-1133">Transmembrane helix</keyword>
<dbReference type="STRING" id="1385513.N780_01865"/>
<dbReference type="OrthoDB" id="2428552at2"/>
<dbReference type="AlphaFoldDB" id="A0A0A2UWW7"/>
<evidence type="ECO:0000313" key="3">
    <source>
        <dbReference type="Proteomes" id="UP000030153"/>
    </source>
</evidence>
<keyword evidence="1" id="KW-0472">Membrane</keyword>
<keyword evidence="1" id="KW-0812">Transmembrane</keyword>
<feature type="transmembrane region" description="Helical" evidence="1">
    <location>
        <begin position="39"/>
        <end position="56"/>
    </location>
</feature>
<gene>
    <name evidence="2" type="ORF">N780_01865</name>
</gene>
<comment type="caution">
    <text evidence="2">The sequence shown here is derived from an EMBL/GenBank/DDBJ whole genome shotgun (WGS) entry which is preliminary data.</text>
</comment>
<proteinExistence type="predicted"/>
<dbReference type="EMBL" id="AVBG01000003">
    <property type="protein sequence ID" value="KGP92394.1"/>
    <property type="molecule type" value="Genomic_DNA"/>
</dbReference>
<evidence type="ECO:0000256" key="1">
    <source>
        <dbReference type="SAM" id="Phobius"/>
    </source>
</evidence>
<evidence type="ECO:0008006" key="4">
    <source>
        <dbReference type="Google" id="ProtNLM"/>
    </source>
</evidence>
<organism evidence="2 3">
    <name type="scientific">Pontibacillus chungwhensis BH030062</name>
    <dbReference type="NCBI Taxonomy" id="1385513"/>
    <lineage>
        <taxon>Bacteria</taxon>
        <taxon>Bacillati</taxon>
        <taxon>Bacillota</taxon>
        <taxon>Bacilli</taxon>
        <taxon>Bacillales</taxon>
        <taxon>Bacillaceae</taxon>
        <taxon>Pontibacillus</taxon>
    </lineage>
</organism>
<accession>A0A0A2UWW7</accession>
<sequence>MKSEKKSLYFYMSVGYLGLLLVGLAAMRFIAVFHDSTGQAYALFGFLLVVIYIRFVEKKLGISNKEFILGKVILIVVFSILTFWLYF</sequence>
<protein>
    <recommendedName>
        <fullName evidence="4">CPBP family intramembrane metalloprotease</fullName>
    </recommendedName>
</protein>
<keyword evidence="3" id="KW-1185">Reference proteome</keyword>
<feature type="transmembrane region" description="Helical" evidence="1">
    <location>
        <begin position="68"/>
        <end position="86"/>
    </location>
</feature>
<dbReference type="Proteomes" id="UP000030153">
    <property type="component" value="Unassembled WGS sequence"/>
</dbReference>